<dbReference type="PROSITE" id="PS50042">
    <property type="entry name" value="CNMP_BINDING_3"/>
    <property type="match status" value="1"/>
</dbReference>
<dbReference type="PANTHER" id="PTHR48105">
    <property type="entry name" value="THIOREDOXIN REDUCTASE 1-RELATED-RELATED"/>
    <property type="match status" value="1"/>
</dbReference>
<dbReference type="SUPFAM" id="SSF51905">
    <property type="entry name" value="FAD/NAD(P)-binding domain"/>
    <property type="match status" value="1"/>
</dbReference>
<dbReference type="InterPro" id="IPR014710">
    <property type="entry name" value="RmlC-like_jellyroll"/>
</dbReference>
<dbReference type="Pfam" id="PF07992">
    <property type="entry name" value="Pyr_redox_2"/>
    <property type="match status" value="1"/>
</dbReference>
<dbReference type="PRINTS" id="PR00368">
    <property type="entry name" value="FADPNR"/>
</dbReference>
<dbReference type="PRINTS" id="PR00469">
    <property type="entry name" value="PNDRDTASEII"/>
</dbReference>
<organism evidence="5 6">
    <name type="scientific">Paraburkholderia solitsugae</name>
    <dbReference type="NCBI Taxonomy" id="2675748"/>
    <lineage>
        <taxon>Bacteria</taxon>
        <taxon>Pseudomonadati</taxon>
        <taxon>Pseudomonadota</taxon>
        <taxon>Betaproteobacteria</taxon>
        <taxon>Burkholderiales</taxon>
        <taxon>Burkholderiaceae</taxon>
        <taxon>Paraburkholderia</taxon>
    </lineage>
</organism>
<gene>
    <name evidence="5" type="ORF">GNZ12_38800</name>
</gene>
<protein>
    <submittedName>
        <fullName evidence="5">Cyclic nucleotide-binding domain-containing protein</fullName>
    </submittedName>
</protein>
<name>A0ABX2C5F7_9BURK</name>
<keyword evidence="6" id="KW-1185">Reference proteome</keyword>
<keyword evidence="2" id="KW-0560">Oxidoreductase</keyword>
<dbReference type="InterPro" id="IPR000595">
    <property type="entry name" value="cNMP-bd_dom"/>
</dbReference>
<evidence type="ECO:0000256" key="1">
    <source>
        <dbReference type="ARBA" id="ARBA00022630"/>
    </source>
</evidence>
<dbReference type="Gene3D" id="2.60.120.10">
    <property type="entry name" value="Jelly Rolls"/>
    <property type="match status" value="1"/>
</dbReference>
<feature type="region of interest" description="Disordered" evidence="3">
    <location>
        <begin position="1"/>
        <end position="24"/>
    </location>
</feature>
<proteinExistence type="predicted"/>
<evidence type="ECO:0000259" key="4">
    <source>
        <dbReference type="PROSITE" id="PS50042"/>
    </source>
</evidence>
<evidence type="ECO:0000256" key="3">
    <source>
        <dbReference type="SAM" id="MobiDB-lite"/>
    </source>
</evidence>
<dbReference type="EMBL" id="WOEY01000155">
    <property type="protein sequence ID" value="NPT47142.1"/>
    <property type="molecule type" value="Genomic_DNA"/>
</dbReference>
<dbReference type="RefSeq" id="WP_172317617.1">
    <property type="nucleotide sequence ID" value="NZ_WOEY01000155.1"/>
</dbReference>
<evidence type="ECO:0000313" key="5">
    <source>
        <dbReference type="EMBL" id="NPT47142.1"/>
    </source>
</evidence>
<dbReference type="CDD" id="cd00038">
    <property type="entry name" value="CAP_ED"/>
    <property type="match status" value="1"/>
</dbReference>
<dbReference type="Proteomes" id="UP000652198">
    <property type="component" value="Unassembled WGS sequence"/>
</dbReference>
<reference evidence="5 6" key="1">
    <citation type="submission" date="2019-11" db="EMBL/GenBank/DDBJ databases">
        <title>Metabolism of dissolved organic matter in forest soils.</title>
        <authorList>
            <person name="Cyle K.T."/>
            <person name="Wilhelm R.C."/>
            <person name="Martinez C.E."/>
        </authorList>
    </citation>
    <scope>NUCLEOTIDE SEQUENCE [LARGE SCALE GENOMIC DNA]</scope>
    <source>
        <strain evidence="5 6">1N</strain>
    </source>
</reference>
<dbReference type="SMART" id="SM00100">
    <property type="entry name" value="cNMP"/>
    <property type="match status" value="1"/>
</dbReference>
<comment type="caution">
    <text evidence="5">The sequence shown here is derived from an EMBL/GenBank/DDBJ whole genome shotgun (WGS) entry which is preliminary data.</text>
</comment>
<dbReference type="Gene3D" id="3.50.50.60">
    <property type="entry name" value="FAD/NAD(P)-binding domain"/>
    <property type="match status" value="2"/>
</dbReference>
<accession>A0ABX2C5F7</accession>
<keyword evidence="1" id="KW-0285">Flavoprotein</keyword>
<evidence type="ECO:0000256" key="2">
    <source>
        <dbReference type="ARBA" id="ARBA00023002"/>
    </source>
</evidence>
<dbReference type="InterPro" id="IPR023753">
    <property type="entry name" value="FAD/NAD-binding_dom"/>
</dbReference>
<feature type="compositionally biased region" description="Basic and acidic residues" evidence="3">
    <location>
        <begin position="1"/>
        <end position="12"/>
    </location>
</feature>
<dbReference type="Pfam" id="PF00027">
    <property type="entry name" value="cNMP_binding"/>
    <property type="match status" value="1"/>
</dbReference>
<dbReference type="InterPro" id="IPR050097">
    <property type="entry name" value="Ferredoxin-NADP_redctase_2"/>
</dbReference>
<sequence>MNKEPRPLDETGVRQPAAGAYGIDNGAIGEAPGLRNHPRYDQMFPTLTDVEIQRVRRFGRPCHYVRGELLYRNGVLSPGMFVLLSGAVRIVGRDGLGHERVLHTYVEGGFTSEIGQLSNRPALVDAHVVEDVEALLVRPDELRTMMISEAELGEKILRALILRRGLAIERGEGVVIIGAPGSTRLVALQNFLRGNGCPHMTLDVDGDADAILLLEKLTPQPDDLPLVVCPNGAVLRNPDEGQLASCLGLIPEFDPAHVYDVAIIGAGPAGLAAAVYAASEGLSAMVLDCRAPGGQAGTSARIENYLGFPTGISGQVLAGRAFAQAQKFGAHIGIPCEVKALHCGSNPLVVELAHARRVMARTVVIATGAEYRRPAVDGLAQFEGRGVYYWATPIEARLCRMEPAVIVGGGNSAGQAAVFLALHAEHVHMFIRGATLEHSMSRYLIERVASLPNVTLHTRVELSAVEGGERLERVRYHGAANVEGSMTTHHVFMFVGAEPNTSWLKTCGVSVDNRGFVLTGANGSHEGTQSLPLQTNVEGVFAIGDVRSGSTKRVASAVGDGAAVVAKIHGFLAAFR</sequence>
<evidence type="ECO:0000313" key="6">
    <source>
        <dbReference type="Proteomes" id="UP000652198"/>
    </source>
</evidence>
<dbReference type="SUPFAM" id="SSF51206">
    <property type="entry name" value="cAMP-binding domain-like"/>
    <property type="match status" value="1"/>
</dbReference>
<dbReference type="InterPro" id="IPR036188">
    <property type="entry name" value="FAD/NAD-bd_sf"/>
</dbReference>
<dbReference type="InterPro" id="IPR018490">
    <property type="entry name" value="cNMP-bd_dom_sf"/>
</dbReference>
<feature type="domain" description="Cyclic nucleotide-binding" evidence="4">
    <location>
        <begin position="43"/>
        <end position="163"/>
    </location>
</feature>